<comment type="caution">
    <text evidence="3">The sequence shown here is derived from an EMBL/GenBank/DDBJ whole genome shotgun (WGS) entry which is preliminary data.</text>
</comment>
<dbReference type="AlphaFoldDB" id="A0A8T0N2K0"/>
<dbReference type="PANTHER" id="PTHR33074:SF128">
    <property type="entry name" value="EXPRESSED PROTEIN"/>
    <property type="match status" value="1"/>
</dbReference>
<dbReference type="InterPro" id="IPR011676">
    <property type="entry name" value="DUF1618"/>
</dbReference>
<proteinExistence type="predicted"/>
<feature type="domain" description="DUF1618" evidence="2">
    <location>
        <begin position="239"/>
        <end position="373"/>
    </location>
</feature>
<accession>A0A8T0N2K0</accession>
<feature type="region of interest" description="Disordered" evidence="1">
    <location>
        <begin position="1"/>
        <end position="21"/>
    </location>
</feature>
<evidence type="ECO:0000313" key="4">
    <source>
        <dbReference type="Proteomes" id="UP000823388"/>
    </source>
</evidence>
<reference evidence="3" key="1">
    <citation type="submission" date="2020-05" db="EMBL/GenBank/DDBJ databases">
        <title>WGS assembly of Panicum virgatum.</title>
        <authorList>
            <person name="Lovell J.T."/>
            <person name="Jenkins J."/>
            <person name="Shu S."/>
            <person name="Juenger T.E."/>
            <person name="Schmutz J."/>
        </authorList>
    </citation>
    <scope>NUCLEOTIDE SEQUENCE</scope>
    <source>
        <strain evidence="3">AP13</strain>
    </source>
</reference>
<dbReference type="EMBL" id="CM029054">
    <property type="protein sequence ID" value="KAG2544041.1"/>
    <property type="molecule type" value="Genomic_DNA"/>
</dbReference>
<gene>
    <name evidence="3" type="ORF">PVAP13_9NG786700</name>
</gene>
<dbReference type="Pfam" id="PF07762">
    <property type="entry name" value="DUF1618"/>
    <property type="match status" value="1"/>
</dbReference>
<protein>
    <recommendedName>
        <fullName evidence="2">DUF1618 domain-containing protein</fullName>
    </recommendedName>
</protein>
<organism evidence="3 4">
    <name type="scientific">Panicum virgatum</name>
    <name type="common">Blackwell switchgrass</name>
    <dbReference type="NCBI Taxonomy" id="38727"/>
    <lineage>
        <taxon>Eukaryota</taxon>
        <taxon>Viridiplantae</taxon>
        <taxon>Streptophyta</taxon>
        <taxon>Embryophyta</taxon>
        <taxon>Tracheophyta</taxon>
        <taxon>Spermatophyta</taxon>
        <taxon>Magnoliopsida</taxon>
        <taxon>Liliopsida</taxon>
        <taxon>Poales</taxon>
        <taxon>Poaceae</taxon>
        <taxon>PACMAD clade</taxon>
        <taxon>Panicoideae</taxon>
        <taxon>Panicodae</taxon>
        <taxon>Paniceae</taxon>
        <taxon>Panicinae</taxon>
        <taxon>Panicum</taxon>
        <taxon>Panicum sect. Hiantes</taxon>
    </lineage>
</organism>
<sequence length="407" mass="45944">MLEPFVFRRDDEDSFPDDTKAPIRASATTSWGARFSIALDIAQPPGISRLYAPLPEPGFPPPDVCEPLGILATHRHLVLFRVSTLTPEERTVQNFFIYRAHENPAASSSSLRALPPCTEPHFDMIRRRDGRLPRRARAPDRFHRLLADRSMGLWCRGKGDDEFVVADLNLFRISDSKVFADICFLRSSCTSADGDQLGGTWDSTRVDILCRDDNPDQDAWQLYCWSTDAIIPCDRCLCWVDYHRGILFCDLSSTPTVSFLRFPLQEFPITAICSTFSFLYRGVSVVDDGRALKFIDVARDDGVAFGALKPGASFTITCHTLELSGDDTMGWKWNPADYKVTSSELWNDEYPGCLPHDILMYPQVDIDRPSVVHFLLSEFGHANKNSMWVVSIDMSKKVLHTSSPYNN</sequence>
<name>A0A8T0N2K0_PANVG</name>
<keyword evidence="4" id="KW-1185">Reference proteome</keyword>
<feature type="non-terminal residue" evidence="3">
    <location>
        <position position="407"/>
    </location>
</feature>
<evidence type="ECO:0000313" key="3">
    <source>
        <dbReference type="EMBL" id="KAG2544041.1"/>
    </source>
</evidence>
<evidence type="ECO:0000256" key="1">
    <source>
        <dbReference type="SAM" id="MobiDB-lite"/>
    </source>
</evidence>
<dbReference type="PANTHER" id="PTHR33074">
    <property type="entry name" value="EXPRESSED PROTEIN-RELATED"/>
    <property type="match status" value="1"/>
</dbReference>
<dbReference type="Proteomes" id="UP000823388">
    <property type="component" value="Chromosome 9N"/>
</dbReference>
<evidence type="ECO:0000259" key="2">
    <source>
        <dbReference type="Pfam" id="PF07762"/>
    </source>
</evidence>